<keyword evidence="2" id="KW-1133">Transmembrane helix</keyword>
<keyword evidence="2" id="KW-0472">Membrane</keyword>
<evidence type="ECO:0000256" key="2">
    <source>
        <dbReference type="SAM" id="Phobius"/>
    </source>
</evidence>
<name>A0A9P3HLZ5_9FUNG</name>
<feature type="region of interest" description="Disordered" evidence="1">
    <location>
        <begin position="202"/>
        <end position="223"/>
    </location>
</feature>
<dbReference type="EMBL" id="BQFW01000015">
    <property type="protein sequence ID" value="GJJ79137.1"/>
    <property type="molecule type" value="Genomic_DNA"/>
</dbReference>
<reference evidence="3" key="2">
    <citation type="journal article" date="2022" name="Microbiol. Resour. Announc.">
        <title>Whole-Genome Sequence of Entomortierella parvispora E1425, a Mucoromycotan Fungus Associated with Burkholderiaceae-Related Endosymbiotic Bacteria.</title>
        <authorList>
            <person name="Herlambang A."/>
            <person name="Guo Y."/>
            <person name="Takashima Y."/>
            <person name="Narisawa K."/>
            <person name="Ohta H."/>
            <person name="Nishizawa T."/>
        </authorList>
    </citation>
    <scope>NUCLEOTIDE SEQUENCE</scope>
    <source>
        <strain evidence="3">E1425</strain>
    </source>
</reference>
<feature type="transmembrane region" description="Helical" evidence="2">
    <location>
        <begin position="164"/>
        <end position="185"/>
    </location>
</feature>
<accession>A0A9P3HLZ5</accession>
<comment type="caution">
    <text evidence="3">The sequence shown here is derived from an EMBL/GenBank/DDBJ whole genome shotgun (WGS) entry which is preliminary data.</text>
</comment>
<dbReference type="AlphaFoldDB" id="A0A9P3HLZ5"/>
<proteinExistence type="predicted"/>
<keyword evidence="2" id="KW-0812">Transmembrane</keyword>
<evidence type="ECO:0000313" key="3">
    <source>
        <dbReference type="EMBL" id="GJJ79137.1"/>
    </source>
</evidence>
<dbReference type="Proteomes" id="UP000827284">
    <property type="component" value="Unassembled WGS sequence"/>
</dbReference>
<protein>
    <submittedName>
        <fullName evidence="3">Uncharacterized protein</fullName>
    </submittedName>
</protein>
<feature type="transmembrane region" description="Helical" evidence="2">
    <location>
        <begin position="28"/>
        <end position="47"/>
    </location>
</feature>
<feature type="transmembrane region" description="Helical" evidence="2">
    <location>
        <begin position="53"/>
        <end position="77"/>
    </location>
</feature>
<organism evidence="3 4">
    <name type="scientific">Entomortierella parvispora</name>
    <dbReference type="NCBI Taxonomy" id="205924"/>
    <lineage>
        <taxon>Eukaryota</taxon>
        <taxon>Fungi</taxon>
        <taxon>Fungi incertae sedis</taxon>
        <taxon>Mucoromycota</taxon>
        <taxon>Mortierellomycotina</taxon>
        <taxon>Mortierellomycetes</taxon>
        <taxon>Mortierellales</taxon>
        <taxon>Mortierellaceae</taxon>
        <taxon>Entomortierella</taxon>
    </lineage>
</organism>
<sequence>MDPLKTTEKDESGVPNFKTSLKTKIRRAVFVLVLILLPLDITNLIQATNMSCFWVLSPTFQGLATIAVDLMLLCIHYPRKLTPKTERLYGRLDYGNIFWRFTVLALTLVWPVREIITTGQITQPVGNDCQRNLSHVSSLGRDVTMRAGGPGVLDLIPVLKVARARSSVCIAVSLFLTYELILSYNDRRARIRRDKPLRQQAEKAAAVSSTGTDIELSEVETRT</sequence>
<evidence type="ECO:0000313" key="4">
    <source>
        <dbReference type="Proteomes" id="UP000827284"/>
    </source>
</evidence>
<dbReference type="OrthoDB" id="10555272at2759"/>
<evidence type="ECO:0000256" key="1">
    <source>
        <dbReference type="SAM" id="MobiDB-lite"/>
    </source>
</evidence>
<reference evidence="3" key="1">
    <citation type="submission" date="2021-11" db="EMBL/GenBank/DDBJ databases">
        <authorList>
            <person name="Herlambang A."/>
            <person name="Guo Y."/>
            <person name="Takashima Y."/>
            <person name="Nishizawa T."/>
        </authorList>
    </citation>
    <scope>NUCLEOTIDE SEQUENCE</scope>
    <source>
        <strain evidence="3">E1425</strain>
    </source>
</reference>
<gene>
    <name evidence="3" type="ORF">EMPS_11496</name>
</gene>
<keyword evidence="4" id="KW-1185">Reference proteome</keyword>
<feature type="transmembrane region" description="Helical" evidence="2">
    <location>
        <begin position="97"/>
        <end position="116"/>
    </location>
</feature>